<keyword evidence="4" id="KW-0496">Mitochondrion</keyword>
<evidence type="ECO:0000256" key="2">
    <source>
        <dbReference type="ARBA" id="ARBA00011313"/>
    </source>
</evidence>
<dbReference type="GO" id="GO:0045273">
    <property type="term" value="C:respiratory chain complex II (succinate dehydrogenase)"/>
    <property type="evidence" value="ECO:0007669"/>
    <property type="project" value="UniProtKB-ARBA"/>
</dbReference>
<keyword evidence="3" id="KW-0812">Transmembrane</keyword>
<evidence type="ECO:0000313" key="4">
    <source>
        <dbReference type="EMBL" id="QPZ76299.1"/>
    </source>
</evidence>
<evidence type="ECO:0000256" key="1">
    <source>
        <dbReference type="ARBA" id="ARBA00004434"/>
    </source>
</evidence>
<dbReference type="GeneID" id="65340646"/>
<keyword evidence="3" id="KW-1133">Transmembrane helix</keyword>
<evidence type="ECO:0000256" key="3">
    <source>
        <dbReference type="SAM" id="Phobius"/>
    </source>
</evidence>
<comment type="subunit">
    <text evidence="2">Component of complex II composed of eight subunits in plants: four classical SDH subunits SDH1, SDH2, SDH3 and SDH4 (a flavoprotein (FP), an iron-sulfur protein (IP), and a cytochrome b composed of a large and a small subunit.), as well as four subunits unknown in mitochondria from bacteria and heterotrophic eukaryotes.</text>
</comment>
<dbReference type="Gene3D" id="1.20.1300.10">
    <property type="entry name" value="Fumarate reductase/succinate dehydrogenase, transmembrane subunit"/>
    <property type="match status" value="1"/>
</dbReference>
<gene>
    <name evidence="4" type="primary">sdh3</name>
</gene>
<comment type="subcellular location">
    <subcellularLocation>
        <location evidence="1">Mitochondrion inner membrane</location>
        <topology evidence="1">Single-pass membrane protein</topology>
    </subcellularLocation>
</comment>
<sequence>MNILRPLSTHLPIYKPQLTSTCLLKKCIPFLLLVSIVLFFYLLCLKMVFLAYFISVLSKVGLHLWGGALYLSF</sequence>
<organism evidence="4">
    <name type="scientific">Bruguiera x rhynchopetala</name>
    <dbReference type="NCBI Taxonomy" id="157701"/>
    <lineage>
        <taxon>Eukaryota</taxon>
        <taxon>Viridiplantae</taxon>
        <taxon>Streptophyta</taxon>
        <taxon>Embryophyta</taxon>
        <taxon>Tracheophyta</taxon>
        <taxon>Spermatophyta</taxon>
        <taxon>Magnoliopsida</taxon>
        <taxon>eudicotyledons</taxon>
        <taxon>Gunneridae</taxon>
        <taxon>Pentapetalae</taxon>
        <taxon>rosids</taxon>
        <taxon>fabids</taxon>
        <taxon>Malpighiales</taxon>
        <taxon>Rhizophoraceae</taxon>
        <taxon>Bruguiera</taxon>
    </lineage>
</organism>
<protein>
    <submittedName>
        <fullName evidence="4">Succinate dehydrogenase subunit 3</fullName>
    </submittedName>
</protein>
<accession>A0A7T3QPN0</accession>
<dbReference type="RefSeq" id="YP_010131471.1">
    <property type="nucleotide sequence ID" value="NC_056360.1"/>
</dbReference>
<reference evidence="4" key="2">
    <citation type="submission" date="2020-03" db="EMBL/GenBank/DDBJ databases">
        <authorList>
            <person name="Zhang J.W."/>
            <person name="Zhang S.J."/>
            <person name="Zhang Y."/>
        </authorList>
    </citation>
    <scope>NUCLEOTIDE SEQUENCE</scope>
</reference>
<dbReference type="AlphaFoldDB" id="A0A7T3QPN0"/>
<name>A0A7T3QPN0_9ROSI</name>
<reference evidence="4" key="1">
    <citation type="journal article" date="2020" name="Mitochondrial DNA Part B Resour">
        <title>The complete mitochondrial genome of a mangrove plant: Bruguiera sexangula (Lour.) Poir. var. rhynchopetala Ko.</title>
        <authorList>
            <person name="Zhang S."/>
            <person name="Bai H."/>
            <person name="Liu Q."/>
            <person name="Zhang Y."/>
        </authorList>
    </citation>
    <scope>NUCLEOTIDE SEQUENCE</scope>
</reference>
<dbReference type="EMBL" id="MT130511">
    <property type="protein sequence ID" value="QPZ76299.1"/>
    <property type="molecule type" value="Genomic_DNA"/>
</dbReference>
<geneLocation type="mitochondrion" evidence="4"/>
<dbReference type="GO" id="GO:0005743">
    <property type="term" value="C:mitochondrial inner membrane"/>
    <property type="evidence" value="ECO:0007669"/>
    <property type="project" value="UniProtKB-SubCell"/>
</dbReference>
<proteinExistence type="predicted"/>
<dbReference type="InterPro" id="IPR034804">
    <property type="entry name" value="SQR/QFR_C/D"/>
</dbReference>
<keyword evidence="3" id="KW-0472">Membrane</keyword>
<feature type="transmembrane region" description="Helical" evidence="3">
    <location>
        <begin position="23"/>
        <end position="43"/>
    </location>
</feature>